<evidence type="ECO:0000313" key="6">
    <source>
        <dbReference type="Proteomes" id="UP000290283"/>
    </source>
</evidence>
<dbReference type="InterPro" id="IPR002110">
    <property type="entry name" value="Ankyrin_rpt"/>
</dbReference>
<dbReference type="PANTHER" id="PTHR24171">
    <property type="entry name" value="ANKYRIN REPEAT DOMAIN-CONTAINING PROTEIN 39-RELATED"/>
    <property type="match status" value="1"/>
</dbReference>
<evidence type="ECO:0000256" key="3">
    <source>
        <dbReference type="PROSITE-ProRule" id="PRU00023"/>
    </source>
</evidence>
<evidence type="ECO:0000256" key="2">
    <source>
        <dbReference type="ARBA" id="ARBA00023043"/>
    </source>
</evidence>
<feature type="repeat" description="ANK" evidence="3">
    <location>
        <begin position="83"/>
        <end position="115"/>
    </location>
</feature>
<dbReference type="PROSITE" id="PS50297">
    <property type="entry name" value="ANK_REP_REGION"/>
    <property type="match status" value="1"/>
</dbReference>
<gene>
    <name evidence="5" type="ORF">EQG63_09285</name>
</gene>
<dbReference type="Pfam" id="PF12796">
    <property type="entry name" value="Ank_2"/>
    <property type="match status" value="1"/>
</dbReference>
<dbReference type="Proteomes" id="UP000290283">
    <property type="component" value="Unassembled WGS sequence"/>
</dbReference>
<dbReference type="OrthoDB" id="1374157at2"/>
<feature type="chain" id="PRO_5020473484" evidence="4">
    <location>
        <begin position="38"/>
        <end position="137"/>
    </location>
</feature>
<dbReference type="Gene3D" id="1.25.40.20">
    <property type="entry name" value="Ankyrin repeat-containing domain"/>
    <property type="match status" value="1"/>
</dbReference>
<sequence length="137" mass="14974">MKSTIHEYKKINVLNTSKKTIIILGLALGAFANQSFASNVKLSQKSETVYFVDSPICNAIIKGDLEAVKKFIEYGVDVNQASNGVTPLMLAARYNKSEIIDLLLKNGADKKTKDERGYTALKYAELSKASEAIAALK</sequence>
<dbReference type="RefSeq" id="WP_129436094.1">
    <property type="nucleotide sequence ID" value="NZ_SBKO01000003.1"/>
</dbReference>
<keyword evidence="4" id="KW-0732">Signal</keyword>
<dbReference type="GO" id="GO:0004842">
    <property type="term" value="F:ubiquitin-protein transferase activity"/>
    <property type="evidence" value="ECO:0007669"/>
    <property type="project" value="TreeGrafter"/>
</dbReference>
<evidence type="ECO:0000313" key="5">
    <source>
        <dbReference type="EMBL" id="RXR18449.1"/>
    </source>
</evidence>
<protein>
    <submittedName>
        <fullName evidence="5">Ankyrin repeat domain-containing protein</fullName>
    </submittedName>
</protein>
<evidence type="ECO:0000256" key="4">
    <source>
        <dbReference type="SAM" id="SignalP"/>
    </source>
</evidence>
<name>A0A4Q1K392_9FLAO</name>
<dbReference type="EMBL" id="SBKO01000003">
    <property type="protein sequence ID" value="RXR18449.1"/>
    <property type="molecule type" value="Genomic_DNA"/>
</dbReference>
<dbReference type="GO" id="GO:0085020">
    <property type="term" value="P:protein K6-linked ubiquitination"/>
    <property type="evidence" value="ECO:0007669"/>
    <property type="project" value="TreeGrafter"/>
</dbReference>
<dbReference type="AlphaFoldDB" id="A0A4Q1K392"/>
<keyword evidence="1" id="KW-0677">Repeat</keyword>
<keyword evidence="6" id="KW-1185">Reference proteome</keyword>
<keyword evidence="2 3" id="KW-0040">ANK repeat</keyword>
<proteinExistence type="predicted"/>
<dbReference type="InterPro" id="IPR036770">
    <property type="entry name" value="Ankyrin_rpt-contain_sf"/>
</dbReference>
<accession>A0A4Q1K392</accession>
<dbReference type="SUPFAM" id="SSF48403">
    <property type="entry name" value="Ankyrin repeat"/>
    <property type="match status" value="1"/>
</dbReference>
<comment type="caution">
    <text evidence="5">The sequence shown here is derived from an EMBL/GenBank/DDBJ whole genome shotgun (WGS) entry which is preliminary data.</text>
</comment>
<reference evidence="6" key="1">
    <citation type="submission" date="2019-01" db="EMBL/GenBank/DDBJ databases">
        <title>Cytophagaceae bacterium strain CAR-16.</title>
        <authorList>
            <person name="Chen W.-M."/>
        </authorList>
    </citation>
    <scope>NUCLEOTIDE SEQUENCE [LARGE SCALE GENOMIC DNA]</scope>
    <source>
        <strain evidence="6">LLJ-11</strain>
    </source>
</reference>
<dbReference type="SMART" id="SM00248">
    <property type="entry name" value="ANK"/>
    <property type="match status" value="2"/>
</dbReference>
<evidence type="ECO:0000256" key="1">
    <source>
        <dbReference type="ARBA" id="ARBA00022737"/>
    </source>
</evidence>
<feature type="signal peptide" evidence="4">
    <location>
        <begin position="1"/>
        <end position="37"/>
    </location>
</feature>
<dbReference type="PANTHER" id="PTHR24171:SF8">
    <property type="entry name" value="BRCA1-ASSOCIATED RING DOMAIN PROTEIN 1"/>
    <property type="match status" value="1"/>
</dbReference>
<organism evidence="5 6">
    <name type="scientific">Flavobacterium amnicola</name>
    <dbReference type="NCBI Taxonomy" id="2506422"/>
    <lineage>
        <taxon>Bacteria</taxon>
        <taxon>Pseudomonadati</taxon>
        <taxon>Bacteroidota</taxon>
        <taxon>Flavobacteriia</taxon>
        <taxon>Flavobacteriales</taxon>
        <taxon>Flavobacteriaceae</taxon>
        <taxon>Flavobacterium</taxon>
    </lineage>
</organism>
<dbReference type="PROSITE" id="PS50088">
    <property type="entry name" value="ANK_REPEAT"/>
    <property type="match status" value="1"/>
</dbReference>